<dbReference type="Proteomes" id="UP000682739">
    <property type="component" value="Chromosome"/>
</dbReference>
<dbReference type="InterPro" id="IPR001890">
    <property type="entry name" value="RNA-binding_CRM"/>
</dbReference>
<gene>
    <name evidence="4" type="primary">yhbY</name>
    <name evidence="4" type="ORF">J1N51_05360</name>
</gene>
<reference evidence="4" key="1">
    <citation type="submission" date="2021-03" db="EMBL/GenBank/DDBJ databases">
        <title>Description of Psychrosphaera ytuae sp. nov. isolated from deep sea sediment of South China Sea.</title>
        <authorList>
            <person name="Zhang J."/>
            <person name="Xu X.-D."/>
        </authorList>
    </citation>
    <scope>NUCLEOTIDE SEQUENCE</scope>
    <source>
        <strain evidence="4">MTZ26</strain>
    </source>
</reference>
<dbReference type="AlphaFoldDB" id="A0A975DCZ4"/>
<dbReference type="EMBL" id="CP072110">
    <property type="protein sequence ID" value="QTH64882.1"/>
    <property type="molecule type" value="Genomic_DNA"/>
</dbReference>
<dbReference type="SMART" id="SM01103">
    <property type="entry name" value="CRS1_YhbY"/>
    <property type="match status" value="1"/>
</dbReference>
<dbReference type="NCBIfam" id="TIGR00253">
    <property type="entry name" value="RNA_bind_YhbY"/>
    <property type="match status" value="1"/>
</dbReference>
<evidence type="ECO:0000256" key="2">
    <source>
        <dbReference type="PROSITE-ProRule" id="PRU00626"/>
    </source>
</evidence>
<proteinExistence type="predicted"/>
<dbReference type="GO" id="GO:0003723">
    <property type="term" value="F:RNA binding"/>
    <property type="evidence" value="ECO:0007669"/>
    <property type="project" value="UniProtKB-UniRule"/>
</dbReference>
<dbReference type="Gene3D" id="3.30.110.60">
    <property type="entry name" value="YhbY-like"/>
    <property type="match status" value="1"/>
</dbReference>
<sequence>MKLTNKQIQFLRGQAHSLKPVVQLGANGFTEGVLAEIESALAIHELIKVKIPAEDREELTLYVEAIVRESKATKVQLIGKTLVLYKQAKEPKIILPKAK</sequence>
<dbReference type="RefSeq" id="WP_208832936.1">
    <property type="nucleotide sequence ID" value="NZ_CP072110.1"/>
</dbReference>
<dbReference type="InterPro" id="IPR017924">
    <property type="entry name" value="RNA-binding_YhbY"/>
</dbReference>
<keyword evidence="1 2" id="KW-0694">RNA-binding</keyword>
<dbReference type="PROSITE" id="PS51295">
    <property type="entry name" value="CRM"/>
    <property type="match status" value="1"/>
</dbReference>
<dbReference type="PANTHER" id="PTHR40065:SF3">
    <property type="entry name" value="RNA-BINDING PROTEIN YHBY"/>
    <property type="match status" value="1"/>
</dbReference>
<dbReference type="PANTHER" id="PTHR40065">
    <property type="entry name" value="RNA-BINDING PROTEIN YHBY"/>
    <property type="match status" value="1"/>
</dbReference>
<accession>A0A975DCZ4</accession>
<dbReference type="SUPFAM" id="SSF75471">
    <property type="entry name" value="YhbY-like"/>
    <property type="match status" value="1"/>
</dbReference>
<name>A0A975DCZ4_9GAMM</name>
<feature type="domain" description="CRM" evidence="3">
    <location>
        <begin position="1"/>
        <end position="97"/>
    </location>
</feature>
<dbReference type="KEGG" id="psym:J1N51_05360"/>
<evidence type="ECO:0000256" key="1">
    <source>
        <dbReference type="ARBA" id="ARBA00022884"/>
    </source>
</evidence>
<keyword evidence="5" id="KW-1185">Reference proteome</keyword>
<dbReference type="InterPro" id="IPR051925">
    <property type="entry name" value="RNA-binding_domain"/>
</dbReference>
<dbReference type="Pfam" id="PF01985">
    <property type="entry name" value="CRS1_YhbY"/>
    <property type="match status" value="1"/>
</dbReference>
<organism evidence="4 5">
    <name type="scientific">Psychrosphaera ytuae</name>
    <dbReference type="NCBI Taxonomy" id="2820710"/>
    <lineage>
        <taxon>Bacteria</taxon>
        <taxon>Pseudomonadati</taxon>
        <taxon>Pseudomonadota</taxon>
        <taxon>Gammaproteobacteria</taxon>
        <taxon>Alteromonadales</taxon>
        <taxon>Pseudoalteromonadaceae</taxon>
        <taxon>Psychrosphaera</taxon>
    </lineage>
</organism>
<dbReference type="InterPro" id="IPR035920">
    <property type="entry name" value="YhbY-like_sf"/>
</dbReference>
<evidence type="ECO:0000259" key="3">
    <source>
        <dbReference type="PROSITE" id="PS51295"/>
    </source>
</evidence>
<evidence type="ECO:0000313" key="5">
    <source>
        <dbReference type="Proteomes" id="UP000682739"/>
    </source>
</evidence>
<evidence type="ECO:0000313" key="4">
    <source>
        <dbReference type="EMBL" id="QTH64882.1"/>
    </source>
</evidence>
<protein>
    <submittedName>
        <fullName evidence="4">Ribosome assembly RNA-binding protein YhbY</fullName>
    </submittedName>
</protein>